<dbReference type="InterPro" id="IPR050396">
    <property type="entry name" value="Glycosyltr_51/Transpeptidase"/>
</dbReference>
<dbReference type="GO" id="GO:0009252">
    <property type="term" value="P:peptidoglycan biosynthetic process"/>
    <property type="evidence" value="ECO:0007669"/>
    <property type="project" value="UniProtKB-KW"/>
</dbReference>
<keyword evidence="11" id="KW-0961">Cell wall biogenesis/degradation</keyword>
<keyword evidence="19" id="KW-1185">Reference proteome</keyword>
<evidence type="ECO:0000256" key="12">
    <source>
        <dbReference type="ARBA" id="ARBA00034000"/>
    </source>
</evidence>
<dbReference type="Gene3D" id="1.10.3810.10">
    <property type="entry name" value="Biosynthetic peptidoglycan transglycosylase-like"/>
    <property type="match status" value="1"/>
</dbReference>
<dbReference type="GeneID" id="84806536"/>
<evidence type="ECO:0000313" key="19">
    <source>
        <dbReference type="Proteomes" id="UP000000960"/>
    </source>
</evidence>
<dbReference type="GO" id="GO:0006508">
    <property type="term" value="P:proteolysis"/>
    <property type="evidence" value="ECO:0007669"/>
    <property type="project" value="UniProtKB-KW"/>
</dbReference>
<dbReference type="PANTHER" id="PTHR32282:SF33">
    <property type="entry name" value="PEPTIDOGLYCAN GLYCOSYLTRANSFERASE"/>
    <property type="match status" value="1"/>
</dbReference>
<evidence type="ECO:0000256" key="1">
    <source>
        <dbReference type="ARBA" id="ARBA00007090"/>
    </source>
</evidence>
<sequence>MGIRTRRARKHANTHAVGFGIAGFFGFMALFALALALSLGAAVSSWLENLPDYNSADAYLVAEPTRVYDSKGNDIADFYLQQRHSVTLDQISPYVIQGTIDTEDKRFYSHGAIDPWGIARASVGSLFGGGEGASTITQQVVRNTVLSNEQFEISLKRKVREAYISIQMEKKFTKDQILNMYLNTIYYGNGAYGIEAASIIYFNKHANELTLAEAATLAGLPNAPSAYDPTVNPEAAKERRNTVLERMHREGHITDDQYNEAVAEDLVLNPGTLTDSVGQFPYWTDYIRSLLQEDFDSDTILQGGLRVYTTLDPDLQKDADEAARRRIAELGNPRLGAALVSIDPQTGYIKAMVGGQDYSKSQYNIATSSNRQMGSSFKMYTLVAALSEGMNPEIVLNGNSPMQITPTWLVRNAGNYSYGAITLRQGTVYSSNTVYAQVAEAIGIDKILQTCYAMGIRTQLQPYLSTTLGSQGVTPIEQCTAFATLAAGGVRRDAVAITRIEDRNGNVIYEHKDNPVQAISPAVAAAATDVLSGVLTSGTGRYAYNLKTFNQPVAGKTGTSDNSEDLWFCAYTPQLATVAWCGYPDSRDPVIIGGGESSTFVTAQYVWAYYMNAALAGVSRAEFPKTTEKISYKPDSYWKFVGGSASAKQKESTTTTTNNNNNDEEEEETTDEEEEDNSTTTPTTPTTPATPGTGAGTGAGAGAGAGTGTP</sequence>
<evidence type="ECO:0000256" key="14">
    <source>
        <dbReference type="SAM" id="MobiDB-lite"/>
    </source>
</evidence>
<dbReference type="GO" id="GO:0009002">
    <property type="term" value="F:serine-type D-Ala-D-Ala carboxypeptidase activity"/>
    <property type="evidence" value="ECO:0007669"/>
    <property type="project" value="UniProtKB-EC"/>
</dbReference>
<comment type="catalytic activity">
    <reaction evidence="12">
        <text>Preferential cleavage: (Ac)2-L-Lys-D-Ala-|-D-Ala. Also transpeptidation of peptidyl-alanyl moieties that are N-acyl substituents of D-alanine.</text>
        <dbReference type="EC" id="3.4.16.4"/>
    </reaction>
</comment>
<comment type="catalytic activity">
    <reaction evidence="13">
        <text>[GlcNAc-(1-&gt;4)-Mur2Ac(oyl-L-Ala-gamma-D-Glu-L-Lys-D-Ala-D-Ala)](n)-di-trans,octa-cis-undecaprenyl diphosphate + beta-D-GlcNAc-(1-&gt;4)-Mur2Ac(oyl-L-Ala-gamma-D-Glu-L-Lys-D-Ala-D-Ala)-di-trans,octa-cis-undecaprenyl diphosphate = [GlcNAc-(1-&gt;4)-Mur2Ac(oyl-L-Ala-gamma-D-Glu-L-Lys-D-Ala-D-Ala)](n+1)-di-trans,octa-cis-undecaprenyl diphosphate + di-trans,octa-cis-undecaprenyl diphosphate + H(+)</text>
        <dbReference type="Rhea" id="RHEA:23708"/>
        <dbReference type="Rhea" id="RHEA-COMP:9602"/>
        <dbReference type="Rhea" id="RHEA-COMP:9603"/>
        <dbReference type="ChEBI" id="CHEBI:15378"/>
        <dbReference type="ChEBI" id="CHEBI:58405"/>
        <dbReference type="ChEBI" id="CHEBI:60033"/>
        <dbReference type="ChEBI" id="CHEBI:78435"/>
        <dbReference type="EC" id="2.4.99.28"/>
    </reaction>
</comment>
<evidence type="ECO:0000256" key="2">
    <source>
        <dbReference type="ARBA" id="ARBA00007739"/>
    </source>
</evidence>
<evidence type="ECO:0000259" key="17">
    <source>
        <dbReference type="Pfam" id="PF00912"/>
    </source>
</evidence>
<evidence type="ECO:0000259" key="16">
    <source>
        <dbReference type="Pfam" id="PF00905"/>
    </source>
</evidence>
<keyword evidence="3" id="KW-0121">Carboxypeptidase</keyword>
<dbReference type="Gene3D" id="3.40.710.10">
    <property type="entry name" value="DD-peptidase/beta-lactamase superfamily"/>
    <property type="match status" value="1"/>
</dbReference>
<gene>
    <name evidence="18" type="ordered locus">Apar_1010</name>
</gene>
<name>C8W7J9_LANP1</name>
<dbReference type="SUPFAM" id="SSF56601">
    <property type="entry name" value="beta-lactamase/transpeptidase-like"/>
    <property type="match status" value="1"/>
</dbReference>
<dbReference type="FunFam" id="1.10.3810.10:FF:000001">
    <property type="entry name" value="Penicillin-binding protein 1A"/>
    <property type="match status" value="1"/>
</dbReference>
<dbReference type="InterPro" id="IPR001460">
    <property type="entry name" value="PCN-bd_Tpept"/>
</dbReference>
<comment type="similarity">
    <text evidence="1">In the C-terminal section; belongs to the transpeptidase family.</text>
</comment>
<evidence type="ECO:0000256" key="6">
    <source>
        <dbReference type="ARBA" id="ARBA00022679"/>
    </source>
</evidence>
<keyword evidence="15" id="KW-1133">Transmembrane helix</keyword>
<evidence type="ECO:0000313" key="18">
    <source>
        <dbReference type="EMBL" id="ACV51439.1"/>
    </source>
</evidence>
<feature type="domain" description="Penicillin-binding protein transpeptidase" evidence="16">
    <location>
        <begin position="339"/>
        <end position="574"/>
    </location>
</feature>
<dbReference type="GO" id="GO:0071555">
    <property type="term" value="P:cell wall organization"/>
    <property type="evidence" value="ECO:0007669"/>
    <property type="project" value="UniProtKB-KW"/>
</dbReference>
<evidence type="ECO:0000256" key="8">
    <source>
        <dbReference type="ARBA" id="ARBA00022960"/>
    </source>
</evidence>
<evidence type="ECO:0000256" key="7">
    <source>
        <dbReference type="ARBA" id="ARBA00022801"/>
    </source>
</evidence>
<dbReference type="GO" id="GO:0008658">
    <property type="term" value="F:penicillin binding"/>
    <property type="evidence" value="ECO:0007669"/>
    <property type="project" value="InterPro"/>
</dbReference>
<keyword evidence="15" id="KW-0472">Membrane</keyword>
<accession>C8W7J9</accession>
<evidence type="ECO:0000256" key="4">
    <source>
        <dbReference type="ARBA" id="ARBA00022670"/>
    </source>
</evidence>
<dbReference type="GO" id="GO:0030288">
    <property type="term" value="C:outer membrane-bounded periplasmic space"/>
    <property type="evidence" value="ECO:0007669"/>
    <property type="project" value="TreeGrafter"/>
</dbReference>
<evidence type="ECO:0000256" key="3">
    <source>
        <dbReference type="ARBA" id="ARBA00022645"/>
    </source>
</evidence>
<dbReference type="RefSeq" id="WP_012809096.1">
    <property type="nucleotide sequence ID" value="NC_013203.1"/>
</dbReference>
<protein>
    <submittedName>
        <fullName evidence="18">Penicillin-binding protein, 1A family</fullName>
    </submittedName>
</protein>
<dbReference type="KEGG" id="apv:Apar_1010"/>
<dbReference type="OrthoDB" id="9766909at2"/>
<dbReference type="AlphaFoldDB" id="C8W7J9"/>
<dbReference type="InterPro" id="IPR036950">
    <property type="entry name" value="PBP_transglycosylase"/>
</dbReference>
<feature type="compositionally biased region" description="Acidic residues" evidence="14">
    <location>
        <begin position="662"/>
        <end position="677"/>
    </location>
</feature>
<keyword evidence="4" id="KW-0645">Protease</keyword>
<dbReference type="InterPro" id="IPR001264">
    <property type="entry name" value="Glyco_trans_51"/>
</dbReference>
<dbReference type="GO" id="GO:0008360">
    <property type="term" value="P:regulation of cell shape"/>
    <property type="evidence" value="ECO:0007669"/>
    <property type="project" value="UniProtKB-KW"/>
</dbReference>
<dbReference type="PANTHER" id="PTHR32282">
    <property type="entry name" value="BINDING PROTEIN TRANSPEPTIDASE, PUTATIVE-RELATED"/>
    <property type="match status" value="1"/>
</dbReference>
<feature type="compositionally biased region" description="Gly residues" evidence="14">
    <location>
        <begin position="693"/>
        <end position="710"/>
    </location>
</feature>
<dbReference type="HOGENOM" id="CLU_006354_2_4_11"/>
<keyword evidence="9" id="KW-0573">Peptidoglycan synthesis</keyword>
<dbReference type="STRING" id="521095.Apar_1010"/>
<dbReference type="CAZy" id="GT51">
    <property type="family name" value="Glycosyltransferase Family 51"/>
</dbReference>
<keyword evidence="7" id="KW-0378">Hydrolase</keyword>
<keyword evidence="6" id="KW-0808">Transferase</keyword>
<dbReference type="Pfam" id="PF00905">
    <property type="entry name" value="Transpeptidase"/>
    <property type="match status" value="1"/>
</dbReference>
<dbReference type="Proteomes" id="UP000000960">
    <property type="component" value="Chromosome"/>
</dbReference>
<dbReference type="EMBL" id="CP001721">
    <property type="protein sequence ID" value="ACV51439.1"/>
    <property type="molecule type" value="Genomic_DNA"/>
</dbReference>
<feature type="region of interest" description="Disordered" evidence="14">
    <location>
        <begin position="643"/>
        <end position="710"/>
    </location>
</feature>
<dbReference type="eggNOG" id="COG0744">
    <property type="taxonomic scope" value="Bacteria"/>
</dbReference>
<feature type="domain" description="Glycosyl transferase family 51" evidence="17">
    <location>
        <begin position="74"/>
        <end position="248"/>
    </location>
</feature>
<dbReference type="SUPFAM" id="SSF53955">
    <property type="entry name" value="Lysozyme-like"/>
    <property type="match status" value="1"/>
</dbReference>
<dbReference type="InterPro" id="IPR023346">
    <property type="entry name" value="Lysozyme-like_dom_sf"/>
</dbReference>
<evidence type="ECO:0000256" key="13">
    <source>
        <dbReference type="ARBA" id="ARBA00049902"/>
    </source>
</evidence>
<organism evidence="18 19">
    <name type="scientific">Lancefieldella parvula (strain ATCC 33793 / DSM 20469 / CCUG 32760 / JCM 10300 / KCTC 3663 / VPI 0546 / 1246)</name>
    <name type="common">Atopobium parvulum</name>
    <dbReference type="NCBI Taxonomy" id="521095"/>
    <lineage>
        <taxon>Bacteria</taxon>
        <taxon>Bacillati</taxon>
        <taxon>Actinomycetota</taxon>
        <taxon>Coriobacteriia</taxon>
        <taxon>Coriobacteriales</taxon>
        <taxon>Atopobiaceae</taxon>
        <taxon>Lancefieldella</taxon>
    </lineage>
</organism>
<evidence type="ECO:0000256" key="5">
    <source>
        <dbReference type="ARBA" id="ARBA00022676"/>
    </source>
</evidence>
<feature type="transmembrane region" description="Helical" evidence="15">
    <location>
        <begin position="21"/>
        <end position="47"/>
    </location>
</feature>
<keyword evidence="10" id="KW-0511">Multifunctional enzyme</keyword>
<keyword evidence="8" id="KW-0133">Cell shape</keyword>
<keyword evidence="15" id="KW-0812">Transmembrane</keyword>
<evidence type="ECO:0000256" key="10">
    <source>
        <dbReference type="ARBA" id="ARBA00023268"/>
    </source>
</evidence>
<feature type="compositionally biased region" description="Low complexity" evidence="14">
    <location>
        <begin position="678"/>
        <end position="692"/>
    </location>
</feature>
<comment type="similarity">
    <text evidence="2">In the N-terminal section; belongs to the glycosyltransferase 51 family.</text>
</comment>
<keyword evidence="5" id="KW-0328">Glycosyltransferase</keyword>
<evidence type="ECO:0000256" key="15">
    <source>
        <dbReference type="SAM" id="Phobius"/>
    </source>
</evidence>
<evidence type="ECO:0000256" key="11">
    <source>
        <dbReference type="ARBA" id="ARBA00023316"/>
    </source>
</evidence>
<evidence type="ECO:0000256" key="9">
    <source>
        <dbReference type="ARBA" id="ARBA00022984"/>
    </source>
</evidence>
<dbReference type="InterPro" id="IPR012338">
    <property type="entry name" value="Beta-lactam/transpept-like"/>
</dbReference>
<dbReference type="NCBIfam" id="TIGR02074">
    <property type="entry name" value="PBP_1a_fam"/>
    <property type="match status" value="1"/>
</dbReference>
<reference evidence="18 19" key="1">
    <citation type="journal article" date="2009" name="Stand. Genomic Sci.">
        <title>Complete genome sequence of Atopobium parvulum type strain (IPP 1246).</title>
        <authorList>
            <person name="Copeland A."/>
            <person name="Sikorski J."/>
            <person name="Lapidus A."/>
            <person name="Nolan M."/>
            <person name="Del Rio T.G."/>
            <person name="Lucas S."/>
            <person name="Chen F."/>
            <person name="Tice H."/>
            <person name="Pitluck S."/>
            <person name="Cheng J.F."/>
            <person name="Pukall R."/>
            <person name="Chertkov O."/>
            <person name="Brettin T."/>
            <person name="Han C."/>
            <person name="Detter J.C."/>
            <person name="Kuske C."/>
            <person name="Bruce D."/>
            <person name="Goodwin L."/>
            <person name="Ivanova N."/>
            <person name="Mavromatis K."/>
            <person name="Mikhailova N."/>
            <person name="Chen A."/>
            <person name="Palaniappan K."/>
            <person name="Chain P."/>
            <person name="Rohde M."/>
            <person name="Goker M."/>
            <person name="Bristow J."/>
            <person name="Eisen J.A."/>
            <person name="Markowitz V."/>
            <person name="Hugenholtz P."/>
            <person name="Kyrpides N.C."/>
            <person name="Klenk H.P."/>
            <person name="Detter J.C."/>
        </authorList>
    </citation>
    <scope>NUCLEOTIDE SEQUENCE [LARGE SCALE GENOMIC DNA]</scope>
    <source>
        <strain evidence="19">ATCC 33793 / DSM 20469 / CCUG 32760 / JCM 10300 / KCTC 3663 / VPI 0546 / 1246</strain>
    </source>
</reference>
<dbReference type="Pfam" id="PF00912">
    <property type="entry name" value="Transgly"/>
    <property type="match status" value="1"/>
</dbReference>
<proteinExistence type="inferred from homology"/>
<feature type="compositionally biased region" description="Low complexity" evidence="14">
    <location>
        <begin position="652"/>
        <end position="661"/>
    </location>
</feature>
<dbReference type="GO" id="GO:0008955">
    <property type="term" value="F:peptidoglycan glycosyltransferase activity"/>
    <property type="evidence" value="ECO:0007669"/>
    <property type="project" value="UniProtKB-EC"/>
</dbReference>